<evidence type="ECO:0000313" key="3">
    <source>
        <dbReference type="EMBL" id="MEO1771935.1"/>
    </source>
</evidence>
<evidence type="ECO:0000313" key="4">
    <source>
        <dbReference type="Proteomes" id="UP000664357"/>
    </source>
</evidence>
<evidence type="ECO:0008006" key="5">
    <source>
        <dbReference type="Google" id="ProtNLM"/>
    </source>
</evidence>
<keyword evidence="2" id="KW-0472">Membrane</keyword>
<dbReference type="EMBL" id="JAFREL020000003">
    <property type="protein sequence ID" value="MEO1771935.1"/>
    <property type="molecule type" value="Genomic_DNA"/>
</dbReference>
<feature type="transmembrane region" description="Helical" evidence="2">
    <location>
        <begin position="71"/>
        <end position="92"/>
    </location>
</feature>
<feature type="transmembrane region" description="Helical" evidence="2">
    <location>
        <begin position="46"/>
        <end position="65"/>
    </location>
</feature>
<keyword evidence="2" id="KW-1133">Transmembrane helix</keyword>
<reference evidence="3 4" key="1">
    <citation type="submission" date="2024-02" db="EMBL/GenBank/DDBJ databases">
        <title>The Genome Sequence of Enterococcus sp. DIV0159.</title>
        <authorList>
            <person name="Earl A."/>
            <person name="Manson A."/>
            <person name="Gilmore M."/>
            <person name="Sanders J."/>
            <person name="Shea T."/>
            <person name="Howe W."/>
            <person name="Livny J."/>
            <person name="Cuomo C."/>
            <person name="Neafsey D."/>
            <person name="Birren B."/>
        </authorList>
    </citation>
    <scope>NUCLEOTIDE SEQUENCE [LARGE SCALE GENOMIC DNA]</scope>
    <source>
        <strain evidence="3 4">665A</strain>
    </source>
</reference>
<sequence>MSKKTQTDIIKEQISFIEARITRYEELRDGSMMRRILFGGGRQSKLGFLGLVIGLVLLLYAVLHYSAGLEIGLIGLLSVLLLSYSLVQLNVIRKKNQPERFARMVTSLTQEKGSMEKELQRLSAVHREIKKQ</sequence>
<name>A0ABV0EVJ3_9ENTE</name>
<comment type="caution">
    <text evidence="3">The sequence shown here is derived from an EMBL/GenBank/DDBJ whole genome shotgun (WGS) entry which is preliminary data.</text>
</comment>
<dbReference type="RefSeq" id="WP_207704490.1">
    <property type="nucleotide sequence ID" value="NZ_JAFREL020000003.1"/>
</dbReference>
<dbReference type="Proteomes" id="UP000664357">
    <property type="component" value="Unassembled WGS sequence"/>
</dbReference>
<proteinExistence type="predicted"/>
<evidence type="ECO:0000256" key="1">
    <source>
        <dbReference type="SAM" id="Coils"/>
    </source>
</evidence>
<gene>
    <name evidence="3" type="ORF">JZO67_003917</name>
</gene>
<organism evidence="3 4">
    <name type="scientific">Candidatus Enterococcus ferrettii</name>
    <dbReference type="NCBI Taxonomy" id="2815324"/>
    <lineage>
        <taxon>Bacteria</taxon>
        <taxon>Bacillati</taxon>
        <taxon>Bacillota</taxon>
        <taxon>Bacilli</taxon>
        <taxon>Lactobacillales</taxon>
        <taxon>Enterococcaceae</taxon>
        <taxon>Enterococcus</taxon>
    </lineage>
</organism>
<keyword evidence="1" id="KW-0175">Coiled coil</keyword>
<keyword evidence="2" id="KW-0812">Transmembrane</keyword>
<evidence type="ECO:0000256" key="2">
    <source>
        <dbReference type="SAM" id="Phobius"/>
    </source>
</evidence>
<feature type="coiled-coil region" evidence="1">
    <location>
        <begin position="105"/>
        <end position="132"/>
    </location>
</feature>
<protein>
    <recommendedName>
        <fullName evidence="5">DUF202 domain-containing protein</fullName>
    </recommendedName>
</protein>
<keyword evidence="4" id="KW-1185">Reference proteome</keyword>
<accession>A0ABV0EVJ3</accession>